<feature type="region of interest" description="Disordered" evidence="1">
    <location>
        <begin position="1"/>
        <end position="68"/>
    </location>
</feature>
<name>A0A8H6ML25_9PEZI</name>
<feature type="compositionally biased region" description="Basic and acidic residues" evidence="1">
    <location>
        <begin position="95"/>
        <end position="106"/>
    </location>
</feature>
<reference evidence="2 3" key="1">
    <citation type="journal article" date="2020" name="Phytopathology">
        <title>Genome Sequence Resources of Colletotrichum truncatum, C. plurivorum, C. musicola, and C. sojae: Four Species Pathogenic to Soybean (Glycine max).</title>
        <authorList>
            <person name="Rogerio F."/>
            <person name="Boufleur T.R."/>
            <person name="Ciampi-Guillardi M."/>
            <person name="Sukno S.A."/>
            <person name="Thon M.R."/>
            <person name="Massola Junior N.S."/>
            <person name="Baroncelli R."/>
        </authorList>
    </citation>
    <scope>NUCLEOTIDE SEQUENCE [LARGE SCALE GENOMIC DNA]</scope>
    <source>
        <strain evidence="2 3">LFN0009</strain>
    </source>
</reference>
<accession>A0A8H6ML25</accession>
<gene>
    <name evidence="2" type="ORF">CSOJ01_13685</name>
</gene>
<proteinExistence type="predicted"/>
<evidence type="ECO:0000313" key="2">
    <source>
        <dbReference type="EMBL" id="KAF6794585.1"/>
    </source>
</evidence>
<sequence length="137" mass="14502">MKRGSSCATSNLATASSPRRSSDWKSFADEERFGLGGSGFGPRHSGSSLLSGLSAGQTPKLAERKLDRGAIPASWRRFPARYPAATQTPSSFQKDIPRATRGDPSRGRAAGRPGAMPYNGSCFDKLLGMVLREGVVG</sequence>
<evidence type="ECO:0000313" key="3">
    <source>
        <dbReference type="Proteomes" id="UP000652219"/>
    </source>
</evidence>
<feature type="compositionally biased region" description="Polar residues" evidence="1">
    <location>
        <begin position="1"/>
        <end position="19"/>
    </location>
</feature>
<dbReference type="Proteomes" id="UP000652219">
    <property type="component" value="Unassembled WGS sequence"/>
</dbReference>
<organism evidence="2 3">
    <name type="scientific">Colletotrichum sojae</name>
    <dbReference type="NCBI Taxonomy" id="2175907"/>
    <lineage>
        <taxon>Eukaryota</taxon>
        <taxon>Fungi</taxon>
        <taxon>Dikarya</taxon>
        <taxon>Ascomycota</taxon>
        <taxon>Pezizomycotina</taxon>
        <taxon>Sordariomycetes</taxon>
        <taxon>Hypocreomycetidae</taxon>
        <taxon>Glomerellales</taxon>
        <taxon>Glomerellaceae</taxon>
        <taxon>Colletotrichum</taxon>
        <taxon>Colletotrichum orchidearum species complex</taxon>
    </lineage>
</organism>
<protein>
    <submittedName>
        <fullName evidence="2">Uncharacterized protein</fullName>
    </submittedName>
</protein>
<dbReference type="AlphaFoldDB" id="A0A8H6ML25"/>
<feature type="region of interest" description="Disordered" evidence="1">
    <location>
        <begin position="82"/>
        <end position="114"/>
    </location>
</feature>
<comment type="caution">
    <text evidence="2">The sequence shown here is derived from an EMBL/GenBank/DDBJ whole genome shotgun (WGS) entry which is preliminary data.</text>
</comment>
<feature type="compositionally biased region" description="Low complexity" evidence="1">
    <location>
        <begin position="45"/>
        <end position="56"/>
    </location>
</feature>
<feature type="compositionally biased region" description="Basic and acidic residues" evidence="1">
    <location>
        <begin position="20"/>
        <end position="33"/>
    </location>
</feature>
<keyword evidence="3" id="KW-1185">Reference proteome</keyword>
<evidence type="ECO:0000256" key="1">
    <source>
        <dbReference type="SAM" id="MobiDB-lite"/>
    </source>
</evidence>
<dbReference type="EMBL" id="WIGN01000409">
    <property type="protein sequence ID" value="KAF6794585.1"/>
    <property type="molecule type" value="Genomic_DNA"/>
</dbReference>